<protein>
    <submittedName>
        <fullName evidence="1">Uncharacterized protein</fullName>
    </submittedName>
</protein>
<name>A0A382ZDQ4_9ZZZZ</name>
<feature type="non-terminal residue" evidence="1">
    <location>
        <position position="155"/>
    </location>
</feature>
<dbReference type="EMBL" id="UINC01183088">
    <property type="protein sequence ID" value="SVD93654.1"/>
    <property type="molecule type" value="Genomic_DNA"/>
</dbReference>
<accession>A0A382ZDQ4</accession>
<dbReference type="AlphaFoldDB" id="A0A382ZDQ4"/>
<evidence type="ECO:0000313" key="1">
    <source>
        <dbReference type="EMBL" id="SVD93654.1"/>
    </source>
</evidence>
<reference evidence="1" key="1">
    <citation type="submission" date="2018-05" db="EMBL/GenBank/DDBJ databases">
        <authorList>
            <person name="Lanie J.A."/>
            <person name="Ng W.-L."/>
            <person name="Kazmierczak K.M."/>
            <person name="Andrzejewski T.M."/>
            <person name="Davidsen T.M."/>
            <person name="Wayne K.J."/>
            <person name="Tettelin H."/>
            <person name="Glass J.I."/>
            <person name="Rusch D."/>
            <person name="Podicherti R."/>
            <person name="Tsui H.-C.T."/>
            <person name="Winkler M.E."/>
        </authorList>
    </citation>
    <scope>NUCLEOTIDE SEQUENCE</scope>
</reference>
<proteinExistence type="predicted"/>
<organism evidence="1">
    <name type="scientific">marine metagenome</name>
    <dbReference type="NCBI Taxonomy" id="408172"/>
    <lineage>
        <taxon>unclassified sequences</taxon>
        <taxon>metagenomes</taxon>
        <taxon>ecological metagenomes</taxon>
    </lineage>
</organism>
<gene>
    <name evidence="1" type="ORF">METZ01_LOCUS446508</name>
</gene>
<sequence length="155" mass="18429">MKKIISLIVFIFVTSYAWGIGSNTSNANELHGLARNLLNWLDTNTTYNGKVPLPNIIVLPRDEIQKKWCSKFWRKCPKDNIIAFYRHKTKTLFILEYEKKISKEYYEIIILHELVHYLQDLDGQMYWKIFCLNKIETEAYKTEIKYIQSSSRNNA</sequence>